<dbReference type="AlphaFoldDB" id="A8XX77"/>
<dbReference type="EMBL" id="HE601013">
    <property type="protein sequence ID" value="CAP37246.1"/>
    <property type="molecule type" value="Genomic_DNA"/>
</dbReference>
<dbReference type="OMA" id="MEYLRIE"/>
<reference evidence="3 4" key="2">
    <citation type="journal article" date="2011" name="PLoS Genet.">
        <title>Caenorhabditis briggsae recombinant inbred line genotypes reveal inter-strain incompatibility and the evolution of recombination.</title>
        <authorList>
            <person name="Ross J.A."/>
            <person name="Koboldt D.C."/>
            <person name="Staisch J.E."/>
            <person name="Chamberlin H.M."/>
            <person name="Gupta B.P."/>
            <person name="Miller R.D."/>
            <person name="Baird S.E."/>
            <person name="Haag E.S."/>
        </authorList>
    </citation>
    <scope>NUCLEOTIDE SEQUENCE [LARGE SCALE GENOMIC DNA]</scope>
    <source>
        <strain evidence="3 4">AF16</strain>
    </source>
</reference>
<proteinExistence type="predicted"/>
<evidence type="ECO:0000313" key="5">
    <source>
        <dbReference type="WormBase" id="CBG20200"/>
    </source>
</evidence>
<feature type="compositionally biased region" description="Acidic residues" evidence="1">
    <location>
        <begin position="292"/>
        <end position="344"/>
    </location>
</feature>
<feature type="region of interest" description="Disordered" evidence="1">
    <location>
        <begin position="292"/>
        <end position="346"/>
    </location>
</feature>
<gene>
    <name evidence="3 5" type="ORF">CBG20200</name>
    <name evidence="3" type="ORF">CBG_20200</name>
</gene>
<evidence type="ECO:0000313" key="4">
    <source>
        <dbReference type="Proteomes" id="UP000008549"/>
    </source>
</evidence>
<dbReference type="InParanoid" id="A8XX77"/>
<organism evidence="3 4">
    <name type="scientific">Caenorhabditis briggsae</name>
    <dbReference type="NCBI Taxonomy" id="6238"/>
    <lineage>
        <taxon>Eukaryota</taxon>
        <taxon>Metazoa</taxon>
        <taxon>Ecdysozoa</taxon>
        <taxon>Nematoda</taxon>
        <taxon>Chromadorea</taxon>
        <taxon>Rhabditida</taxon>
        <taxon>Rhabditina</taxon>
        <taxon>Rhabditomorpha</taxon>
        <taxon>Rhabditoidea</taxon>
        <taxon>Rhabditidae</taxon>
        <taxon>Peloderinae</taxon>
        <taxon>Caenorhabditis</taxon>
    </lineage>
</organism>
<reference evidence="3 4" key="1">
    <citation type="journal article" date="2003" name="PLoS Biol.">
        <title>The genome sequence of Caenorhabditis briggsae: a platform for comparative genomics.</title>
        <authorList>
            <person name="Stein L.D."/>
            <person name="Bao Z."/>
            <person name="Blasiar D."/>
            <person name="Blumenthal T."/>
            <person name="Brent M.R."/>
            <person name="Chen N."/>
            <person name="Chinwalla A."/>
            <person name="Clarke L."/>
            <person name="Clee C."/>
            <person name="Coghlan A."/>
            <person name="Coulson A."/>
            <person name="D'Eustachio P."/>
            <person name="Fitch D.H."/>
            <person name="Fulton L.A."/>
            <person name="Fulton R.E."/>
            <person name="Griffiths-Jones S."/>
            <person name="Harris T.W."/>
            <person name="Hillier L.W."/>
            <person name="Kamath R."/>
            <person name="Kuwabara P.E."/>
            <person name="Mardis E.R."/>
            <person name="Marra M.A."/>
            <person name="Miner T.L."/>
            <person name="Minx P."/>
            <person name="Mullikin J.C."/>
            <person name="Plumb R.W."/>
            <person name="Rogers J."/>
            <person name="Schein J.E."/>
            <person name="Sohrmann M."/>
            <person name="Spieth J."/>
            <person name="Stajich J.E."/>
            <person name="Wei C."/>
            <person name="Willey D."/>
            <person name="Wilson R.K."/>
            <person name="Durbin R."/>
            <person name="Waterston R.H."/>
        </authorList>
    </citation>
    <scope>NUCLEOTIDE SEQUENCE [LARGE SCALE GENOMIC DNA]</scope>
    <source>
        <strain evidence="3 4">AF16</strain>
    </source>
</reference>
<evidence type="ECO:0000313" key="3">
    <source>
        <dbReference type="EMBL" id="CAP37246.1"/>
    </source>
</evidence>
<dbReference type="HOGENOM" id="CLU_061254_0_0_1"/>
<dbReference type="RefSeq" id="XP_002642563.1">
    <property type="nucleotide sequence ID" value="XM_002642517.1"/>
</dbReference>
<feature type="domain" description="Sdz-33 F-box" evidence="2">
    <location>
        <begin position="204"/>
        <end position="268"/>
    </location>
</feature>
<dbReference type="PANTHER" id="PTHR22899">
    <property type="entry name" value="CYCLIN-RELATED F-BOX FAMILY"/>
    <property type="match status" value="1"/>
</dbReference>
<dbReference type="Proteomes" id="UP000008549">
    <property type="component" value="Unassembled WGS sequence"/>
</dbReference>
<evidence type="ECO:0000256" key="1">
    <source>
        <dbReference type="SAM" id="MobiDB-lite"/>
    </source>
</evidence>
<name>A8XX77_CAEBR</name>
<dbReference type="WormBase" id="CBG20200">
    <property type="protein sequence ID" value="CBP19806"/>
    <property type="gene ID" value="WBGene00039241"/>
</dbReference>
<protein>
    <submittedName>
        <fullName evidence="3">Protein CBG20200</fullName>
    </submittedName>
</protein>
<dbReference type="GeneID" id="8584557"/>
<dbReference type="KEGG" id="cbr:CBG_20200"/>
<keyword evidence="4" id="KW-1185">Reference proteome</keyword>
<evidence type="ECO:0000259" key="2">
    <source>
        <dbReference type="Pfam" id="PF07735"/>
    </source>
</evidence>
<sequence>MTNQVSNRTQRRLANHLCLNVLKAMKYHAIIAYSFVSKKALALVQSLHLPIKSVRIIMKENPVIELEFRNDYVSLEFEMGKNYKQIASLNDLPLNVNVFKGEEVHLAVTMSNQGMALREWIQHLCSISNKVKLHEAEFHIGDMQFDVQSLRNAFPKLRNIGIHGSRNETSEHETLNAQIILRAFLPYVKEVELISVNLGENLTCEHIGIANLKNLDFVHPKNFNFDCIFTLNAESCNIITDQIPLRDLNRFFKLWVKQPNPRRRSLMISCDMETVPDWNVLLKGLKFEEIEKEAEEDDEEVEEDEEDEETGADEDEEEADEEKAEDESESETESDEELEDEEVEGEGKKFLIRNCRGIHGQIEVKLFEGSASVKFIVSKGYS</sequence>
<dbReference type="FunCoup" id="A8XX77">
    <property type="interactions" value="813"/>
</dbReference>
<accession>A8XX77</accession>
<dbReference type="InterPro" id="IPR053222">
    <property type="entry name" value="Zygotic_Embryogenesis-Asso"/>
</dbReference>
<dbReference type="Pfam" id="PF07735">
    <property type="entry name" value="FBA_2"/>
    <property type="match status" value="1"/>
</dbReference>
<dbReference type="InterPro" id="IPR012885">
    <property type="entry name" value="F-box_Sdz-33"/>
</dbReference>
<dbReference type="CTD" id="8584557"/>
<dbReference type="PANTHER" id="PTHR22899:SF0">
    <property type="entry name" value="F-BOX ASSOCIATED DOMAIN-CONTAINING PROTEIN-RELATED"/>
    <property type="match status" value="1"/>
</dbReference>